<evidence type="ECO:0000313" key="2">
    <source>
        <dbReference type="Proteomes" id="UP000194761"/>
    </source>
</evidence>
<organism evidence="1 2">
    <name type="scientific">Streptosporangium minutum</name>
    <dbReference type="NCBI Taxonomy" id="569862"/>
    <lineage>
        <taxon>Bacteria</taxon>
        <taxon>Bacillati</taxon>
        <taxon>Actinomycetota</taxon>
        <taxon>Actinomycetes</taxon>
        <taxon>Streptosporangiales</taxon>
        <taxon>Streptosporangiaceae</taxon>
        <taxon>Streptosporangium</taxon>
    </lineage>
</organism>
<dbReference type="InterPro" id="IPR013381">
    <property type="entry name" value="CRISPR-assoc_prot_Cse1"/>
</dbReference>
<proteinExistence type="predicted"/>
<dbReference type="Proteomes" id="UP000194761">
    <property type="component" value="Unassembled WGS sequence"/>
</dbReference>
<dbReference type="Pfam" id="PF09481">
    <property type="entry name" value="CRISPR_Cse1"/>
    <property type="match status" value="1"/>
</dbReference>
<keyword evidence="2" id="KW-1185">Reference proteome</keyword>
<dbReference type="AlphaFoldDB" id="A0A243RY42"/>
<accession>A0A243RY42</accession>
<comment type="caution">
    <text evidence="1">The sequence shown here is derived from an EMBL/GenBank/DDBJ whole genome shotgun (WGS) entry which is preliminary data.</text>
</comment>
<dbReference type="PROSITE" id="PS51257">
    <property type="entry name" value="PROKAR_LIPOPROTEIN"/>
    <property type="match status" value="1"/>
</dbReference>
<sequence>MTARTSVTSSWSGCPATRCPVCSAIGACGCRRSWACRSFPLRPVETGPHYVEERNAVTYDLLTRKWLSVREGDARREIGLRELFECAHELTDIEASPPPGASGLWRVLTVMAARMTGLDDMTLSAYDWGERQAEVLEDRRFDQDSVAEYFARYPGRFDLFDAHRPWLQDPRLREECKGSSGVNKLVMSRPAGNNQVWFNHATALDPPPVPAGEAVFHLLTQLYYGPSGQCTPRVVAGISGGNSKAGPLRRTISFHPLGRTVFESLIAGIPPAHLYDTGGVDLAPWEADELPDPLGVPPRPSGLGGVLTGRFQHAVLLERSADEESVVDAWITWAWRDKEFPADDPYLVYQQNKEGAFYARQADASRALWRDFDSLLLEDVGDEHRRRPAVLAAIEDLRGTLLPVLRARAFGFDQDGQTRDKEWTVGVTPALLALANEIQVARAISDMRQAAERVQRHLEWALRDAWIAINDPSNGNGKPQRKDISKGPWPAQGSFRYWARAERVFWRRVRERRFDSAVDDFLHLALDVYDEVTDSGGPLPRVKRAVELKRGLIFGARPSTGKAGKTSKAKERV</sequence>
<gene>
    <name evidence="1" type="ORF">CA984_00225</name>
</gene>
<evidence type="ECO:0000313" key="1">
    <source>
        <dbReference type="EMBL" id="OUD00101.1"/>
    </source>
</evidence>
<reference evidence="1 2" key="1">
    <citation type="submission" date="2017-05" db="EMBL/GenBank/DDBJ databases">
        <title>Biotechnological potential of actinobacteria isolated from South African environments.</title>
        <authorList>
            <person name="Le Roes-Hill M."/>
            <person name="Prins A."/>
            <person name="Durrell K.A."/>
        </authorList>
    </citation>
    <scope>NUCLEOTIDE SEQUENCE [LARGE SCALE GENOMIC DNA]</scope>
    <source>
        <strain evidence="1">M26</strain>
    </source>
</reference>
<dbReference type="NCBIfam" id="TIGR02547">
    <property type="entry name" value="casA_cse1"/>
    <property type="match status" value="1"/>
</dbReference>
<dbReference type="EMBL" id="NGFP01000001">
    <property type="protein sequence ID" value="OUD00101.1"/>
    <property type="molecule type" value="Genomic_DNA"/>
</dbReference>
<protein>
    <submittedName>
        <fullName evidence="1">Type I-E CRISPR-associated protein Cse1/CasA</fullName>
    </submittedName>
</protein>
<name>A0A243RY42_9ACTN</name>